<feature type="domain" description="DUF362" evidence="1">
    <location>
        <begin position="39"/>
        <end position="146"/>
    </location>
</feature>
<comment type="caution">
    <text evidence="2">The sequence shown here is derived from an EMBL/GenBank/DDBJ whole genome shotgun (WGS) entry which is preliminary data.</text>
</comment>
<dbReference type="Pfam" id="PF04015">
    <property type="entry name" value="DUF362"/>
    <property type="match status" value="1"/>
</dbReference>
<dbReference type="InterPro" id="IPR007160">
    <property type="entry name" value="DUF362"/>
</dbReference>
<protein>
    <recommendedName>
        <fullName evidence="1">DUF362 domain-containing protein</fullName>
    </recommendedName>
</protein>
<evidence type="ECO:0000313" key="2">
    <source>
        <dbReference type="EMBL" id="GAH32690.1"/>
    </source>
</evidence>
<gene>
    <name evidence="2" type="ORF">S03H2_19842</name>
</gene>
<proteinExistence type="predicted"/>
<organism evidence="2">
    <name type="scientific">marine sediment metagenome</name>
    <dbReference type="NCBI Taxonomy" id="412755"/>
    <lineage>
        <taxon>unclassified sequences</taxon>
        <taxon>metagenomes</taxon>
        <taxon>ecological metagenomes</taxon>
    </lineage>
</organism>
<dbReference type="EMBL" id="BARU01010403">
    <property type="protein sequence ID" value="GAH32690.1"/>
    <property type="molecule type" value="Genomic_DNA"/>
</dbReference>
<name>X1FJJ0_9ZZZZ</name>
<evidence type="ECO:0000259" key="1">
    <source>
        <dbReference type="Pfam" id="PF04015"/>
    </source>
</evidence>
<dbReference type="AlphaFoldDB" id="X1FJJ0"/>
<accession>X1FJJ0</accession>
<reference evidence="2" key="1">
    <citation type="journal article" date="2014" name="Front. Microbiol.">
        <title>High frequency of phylogenetically diverse reductive dehalogenase-homologous genes in deep subseafloor sedimentary metagenomes.</title>
        <authorList>
            <person name="Kawai M."/>
            <person name="Futagami T."/>
            <person name="Toyoda A."/>
            <person name="Takaki Y."/>
            <person name="Nishi S."/>
            <person name="Hori S."/>
            <person name="Arai W."/>
            <person name="Tsubouchi T."/>
            <person name="Morono Y."/>
            <person name="Uchiyama I."/>
            <person name="Ito T."/>
            <person name="Fujiyama A."/>
            <person name="Inagaki F."/>
            <person name="Takami H."/>
        </authorList>
    </citation>
    <scope>NUCLEOTIDE SEQUENCE</scope>
    <source>
        <strain evidence="2">Expedition CK06-06</strain>
    </source>
</reference>
<sequence>MNNAFSVSITTGDNPKDAVIKGINNLGGISKFIEKDETVFIKINLTMITGFPSNVNFNTLIEVIKLCKTAGAKKIYIGSFPFENHTIKDVSEELGLKEFTEYFGSELAFLDNSDKLKISKEEKLRLQKESFKEIEVQDSIIQYPKLIVLLLVEFDIVHMPYLDLLIASRFFVVEGE</sequence>